<organism evidence="2 3">
    <name type="scientific">Aestuariivirga litoralis</name>
    <dbReference type="NCBI Taxonomy" id="2650924"/>
    <lineage>
        <taxon>Bacteria</taxon>
        <taxon>Pseudomonadati</taxon>
        <taxon>Pseudomonadota</taxon>
        <taxon>Alphaproteobacteria</taxon>
        <taxon>Hyphomicrobiales</taxon>
        <taxon>Aestuariivirgaceae</taxon>
        <taxon>Aestuariivirga</taxon>
    </lineage>
</organism>
<gene>
    <name evidence="2" type="ORF">DK847_05345</name>
</gene>
<dbReference type="Proteomes" id="UP000248795">
    <property type="component" value="Unassembled WGS sequence"/>
</dbReference>
<sequence>MTLDPVALLRRYHAALNAYDAAAVKPMFAEDAVYESPGVNGRIAGRNAIIAAFTAYFADHPDQHAIDDEVALLAPDAVRSVWRLEATARSTGQRVARRGVETVTFDSAGLIRHVEVTDA</sequence>
<proteinExistence type="predicted"/>
<dbReference type="RefSeq" id="WP_111196601.1">
    <property type="nucleotide sequence ID" value="NZ_QKVK01000002.1"/>
</dbReference>
<evidence type="ECO:0000259" key="1">
    <source>
        <dbReference type="Pfam" id="PF12680"/>
    </source>
</evidence>
<protein>
    <submittedName>
        <fullName evidence="2">DUF4440 domain-containing protein</fullName>
    </submittedName>
</protein>
<name>A0A2W2CCD7_9HYPH</name>
<dbReference type="Gene3D" id="3.10.450.50">
    <property type="match status" value="1"/>
</dbReference>
<dbReference type="SUPFAM" id="SSF54427">
    <property type="entry name" value="NTF2-like"/>
    <property type="match status" value="1"/>
</dbReference>
<dbReference type="InterPro" id="IPR032710">
    <property type="entry name" value="NTF2-like_dom_sf"/>
</dbReference>
<dbReference type="Pfam" id="PF12680">
    <property type="entry name" value="SnoaL_2"/>
    <property type="match status" value="1"/>
</dbReference>
<dbReference type="EMBL" id="QKVK01000002">
    <property type="protein sequence ID" value="PZF77853.1"/>
    <property type="molecule type" value="Genomic_DNA"/>
</dbReference>
<evidence type="ECO:0000313" key="3">
    <source>
        <dbReference type="Proteomes" id="UP000248795"/>
    </source>
</evidence>
<dbReference type="InterPro" id="IPR037401">
    <property type="entry name" value="SnoaL-like"/>
</dbReference>
<accession>A0A2W2CCD7</accession>
<reference evidence="3" key="1">
    <citation type="submission" date="2018-06" db="EMBL/GenBank/DDBJ databases">
        <title>Aestuariibacter litoralis strain KCTC 52945T.</title>
        <authorList>
            <person name="Li X."/>
            <person name="Salam N."/>
            <person name="Li J.-L."/>
            <person name="Chen Y.-M."/>
            <person name="Yang Z.-W."/>
            <person name="Zhang L.-Y."/>
            <person name="Han M.-X."/>
            <person name="Xiao M."/>
            <person name="Li W.-J."/>
        </authorList>
    </citation>
    <scope>NUCLEOTIDE SEQUENCE [LARGE SCALE GENOMIC DNA]</scope>
    <source>
        <strain evidence="3">KCTC 52945</strain>
    </source>
</reference>
<evidence type="ECO:0000313" key="2">
    <source>
        <dbReference type="EMBL" id="PZF77853.1"/>
    </source>
</evidence>
<keyword evidence="3" id="KW-1185">Reference proteome</keyword>
<comment type="caution">
    <text evidence="2">The sequence shown here is derived from an EMBL/GenBank/DDBJ whole genome shotgun (WGS) entry which is preliminary data.</text>
</comment>
<feature type="domain" description="SnoaL-like" evidence="1">
    <location>
        <begin position="9"/>
        <end position="113"/>
    </location>
</feature>
<dbReference type="AlphaFoldDB" id="A0A2W2CCD7"/>